<dbReference type="HOGENOM" id="CLU_032828_4_3_1"/>
<dbReference type="InterPro" id="IPR000620">
    <property type="entry name" value="EamA_dom"/>
</dbReference>
<dbReference type="GeneID" id="19468583"/>
<evidence type="ECO:0000313" key="7">
    <source>
        <dbReference type="EMBL" id="EPE28415.1"/>
    </source>
</evidence>
<dbReference type="eggNOG" id="KOG4510">
    <property type="taxonomic scope" value="Eukaryota"/>
</dbReference>
<dbReference type="KEGG" id="glz:GLAREA_09535"/>
<evidence type="ECO:0000256" key="2">
    <source>
        <dbReference type="ARBA" id="ARBA00022692"/>
    </source>
</evidence>
<accession>S3CRW5</accession>
<dbReference type="OrthoDB" id="306876at2759"/>
<keyword evidence="3 5" id="KW-1133">Transmembrane helix</keyword>
<evidence type="ECO:0000256" key="3">
    <source>
        <dbReference type="ARBA" id="ARBA00022989"/>
    </source>
</evidence>
<comment type="subcellular location">
    <subcellularLocation>
        <location evidence="1">Membrane</location>
        <topology evidence="1">Multi-pass membrane protein</topology>
    </subcellularLocation>
</comment>
<dbReference type="PANTHER" id="PTHR22911">
    <property type="entry name" value="ACYL-MALONYL CONDENSING ENZYME-RELATED"/>
    <property type="match status" value="1"/>
</dbReference>
<dbReference type="AlphaFoldDB" id="S3CRW5"/>
<name>S3CRW5_GLAL2</name>
<dbReference type="InterPro" id="IPR037185">
    <property type="entry name" value="EmrE-like"/>
</dbReference>
<keyword evidence="4 5" id="KW-0472">Membrane</keyword>
<sequence length="377" mass="41105">MSPPPPISESDPLLDNSQPRPQPWYKTTFENNKGALLILCAELFGSSMDAMARFLQQGDHQMHPFQVIVFRMGITFILSSAYMWYTKVPDFPFGAPAVRPWLVQRACFGFGGLFCLYYSVHYLPLAEATVFRFLVPICTALACSLFLSERFTLQEFIAGLIALAGVIIIAHPAFIFGSDIDPSKLNILKAGDVDKVTPAQRLIAIAVSLIGVFGAAGAYTTIRVIGNRAHALMSVNYFAFLSTVVSTLFLLFTPGISFIMPHGAKEWVLLILLGIWGFILQFLLTAGLQLDRTSKATSMLYTQILMALGFDWAIWGVLPGAWSIFGGVIVIGSTLWSALHKPTVAKVPGKSVDEESALLGTQTDGSEEAVRRGSVGV</sequence>
<dbReference type="PANTHER" id="PTHR22911:SF6">
    <property type="entry name" value="SOLUTE CARRIER FAMILY 35 MEMBER G1"/>
    <property type="match status" value="1"/>
</dbReference>
<reference evidence="7 8" key="1">
    <citation type="journal article" date="2013" name="BMC Genomics">
        <title>Genomics-driven discovery of the pneumocandin biosynthetic gene cluster in the fungus Glarea lozoyensis.</title>
        <authorList>
            <person name="Chen L."/>
            <person name="Yue Q."/>
            <person name="Zhang X."/>
            <person name="Xiang M."/>
            <person name="Wang C."/>
            <person name="Li S."/>
            <person name="Che Y."/>
            <person name="Ortiz-Lopez F.J."/>
            <person name="Bills G.F."/>
            <person name="Liu X."/>
            <person name="An Z."/>
        </authorList>
    </citation>
    <scope>NUCLEOTIDE SEQUENCE [LARGE SCALE GENOMIC DNA]</scope>
    <source>
        <strain evidence="8">ATCC 20868 / MF5171</strain>
    </source>
</reference>
<proteinExistence type="predicted"/>
<dbReference type="RefSeq" id="XP_008084323.1">
    <property type="nucleotide sequence ID" value="XM_008086132.1"/>
</dbReference>
<evidence type="ECO:0000256" key="4">
    <source>
        <dbReference type="ARBA" id="ARBA00023136"/>
    </source>
</evidence>
<feature type="transmembrane region" description="Helical" evidence="5">
    <location>
        <begin position="106"/>
        <end position="123"/>
    </location>
</feature>
<feature type="transmembrane region" description="Helical" evidence="5">
    <location>
        <begin position="129"/>
        <end position="147"/>
    </location>
</feature>
<feature type="transmembrane region" description="Helical" evidence="5">
    <location>
        <begin position="321"/>
        <end position="339"/>
    </location>
</feature>
<feature type="transmembrane region" description="Helical" evidence="5">
    <location>
        <begin position="237"/>
        <end position="261"/>
    </location>
</feature>
<dbReference type="Proteomes" id="UP000016922">
    <property type="component" value="Unassembled WGS sequence"/>
</dbReference>
<feature type="transmembrane region" description="Helical" evidence="5">
    <location>
        <begin position="267"/>
        <end position="286"/>
    </location>
</feature>
<gene>
    <name evidence="7" type="ORF">GLAREA_09535</name>
</gene>
<feature type="transmembrane region" description="Helical" evidence="5">
    <location>
        <begin position="67"/>
        <end position="85"/>
    </location>
</feature>
<dbReference type="SUPFAM" id="SSF103481">
    <property type="entry name" value="Multidrug resistance efflux transporter EmrE"/>
    <property type="match status" value="2"/>
</dbReference>
<evidence type="ECO:0000256" key="1">
    <source>
        <dbReference type="ARBA" id="ARBA00004141"/>
    </source>
</evidence>
<feature type="transmembrane region" description="Helical" evidence="5">
    <location>
        <begin position="156"/>
        <end position="176"/>
    </location>
</feature>
<evidence type="ECO:0000259" key="6">
    <source>
        <dbReference type="Pfam" id="PF00892"/>
    </source>
</evidence>
<dbReference type="OMA" id="KYSLWDA"/>
<evidence type="ECO:0000256" key="5">
    <source>
        <dbReference type="SAM" id="Phobius"/>
    </source>
</evidence>
<protein>
    <submittedName>
        <fullName evidence="7">Multidrug resistance efflux transporter EmrE</fullName>
    </submittedName>
</protein>
<keyword evidence="8" id="KW-1185">Reference proteome</keyword>
<dbReference type="GO" id="GO:0016020">
    <property type="term" value="C:membrane"/>
    <property type="evidence" value="ECO:0007669"/>
    <property type="project" value="UniProtKB-SubCell"/>
</dbReference>
<feature type="transmembrane region" description="Helical" evidence="5">
    <location>
        <begin position="202"/>
        <end position="225"/>
    </location>
</feature>
<dbReference type="Pfam" id="PF00892">
    <property type="entry name" value="EamA"/>
    <property type="match status" value="1"/>
</dbReference>
<dbReference type="EMBL" id="KE145368">
    <property type="protein sequence ID" value="EPE28415.1"/>
    <property type="molecule type" value="Genomic_DNA"/>
</dbReference>
<organism evidence="7 8">
    <name type="scientific">Glarea lozoyensis (strain ATCC 20868 / MF5171)</name>
    <dbReference type="NCBI Taxonomy" id="1116229"/>
    <lineage>
        <taxon>Eukaryota</taxon>
        <taxon>Fungi</taxon>
        <taxon>Dikarya</taxon>
        <taxon>Ascomycota</taxon>
        <taxon>Pezizomycotina</taxon>
        <taxon>Leotiomycetes</taxon>
        <taxon>Helotiales</taxon>
        <taxon>Helotiaceae</taxon>
        <taxon>Glarea</taxon>
    </lineage>
</organism>
<evidence type="ECO:0000313" key="8">
    <source>
        <dbReference type="Proteomes" id="UP000016922"/>
    </source>
</evidence>
<feature type="domain" description="EamA" evidence="6">
    <location>
        <begin position="33"/>
        <end position="169"/>
    </location>
</feature>
<keyword evidence="2 5" id="KW-0812">Transmembrane</keyword>